<dbReference type="Gene3D" id="2.40.50.140">
    <property type="entry name" value="Nucleic acid-binding proteins"/>
    <property type="match status" value="1"/>
</dbReference>
<evidence type="ECO:0000256" key="5">
    <source>
        <dbReference type="ARBA" id="ARBA00022741"/>
    </source>
</evidence>
<evidence type="ECO:0000259" key="11">
    <source>
        <dbReference type="SMART" id="SM00382"/>
    </source>
</evidence>
<dbReference type="InterPro" id="IPR003593">
    <property type="entry name" value="AAA+_ATPase"/>
</dbReference>
<keyword evidence="8" id="KW-0539">Nucleus</keyword>
<dbReference type="PROSITE" id="PS00674">
    <property type="entry name" value="AAA"/>
    <property type="match status" value="1"/>
</dbReference>
<dbReference type="Pfam" id="PF17862">
    <property type="entry name" value="AAA_lid_3"/>
    <property type="match status" value="1"/>
</dbReference>
<dbReference type="HOGENOM" id="CLU_000688_2_2_1"/>
<dbReference type="SMART" id="SM00382">
    <property type="entry name" value="AAA"/>
    <property type="match status" value="1"/>
</dbReference>
<dbReference type="FunFam" id="2.40.50.140:FF:000027">
    <property type="entry name" value="26S protease regulatory subunit 10B"/>
    <property type="match status" value="1"/>
</dbReference>
<dbReference type="AlphaFoldDB" id="A0A075AW75"/>
<evidence type="ECO:0000256" key="6">
    <source>
        <dbReference type="ARBA" id="ARBA00022840"/>
    </source>
</evidence>
<dbReference type="GO" id="GO:0008540">
    <property type="term" value="C:proteasome regulatory particle, base subcomplex"/>
    <property type="evidence" value="ECO:0007669"/>
    <property type="project" value="UniProtKB-ARBA"/>
</dbReference>
<dbReference type="GO" id="GO:0016887">
    <property type="term" value="F:ATP hydrolysis activity"/>
    <property type="evidence" value="ECO:0007669"/>
    <property type="project" value="InterPro"/>
</dbReference>
<dbReference type="Pfam" id="PF16450">
    <property type="entry name" value="Prot_ATP_ID_OB_C"/>
    <property type="match status" value="1"/>
</dbReference>
<dbReference type="GO" id="GO:0005634">
    <property type="term" value="C:nucleus"/>
    <property type="evidence" value="ECO:0007669"/>
    <property type="project" value="UniProtKB-SubCell"/>
</dbReference>
<keyword evidence="4" id="KW-0963">Cytoplasm</keyword>
<gene>
    <name evidence="12" type="ORF">O9G_002078</name>
    <name evidence="13" type="ORF">ROZALSC1DRAFT_29819</name>
</gene>
<keyword evidence="14" id="KW-1185">Reference proteome</keyword>
<dbReference type="FunFam" id="1.10.8.60:FF:000008">
    <property type="entry name" value="26S protease regulatory subunit 10B"/>
    <property type="match status" value="1"/>
</dbReference>
<dbReference type="FunFam" id="3.40.50.300:FF:000034">
    <property type="entry name" value="26S protease regulatory subunit 10B"/>
    <property type="match status" value="1"/>
</dbReference>
<evidence type="ECO:0000313" key="15">
    <source>
        <dbReference type="Proteomes" id="UP000281549"/>
    </source>
</evidence>
<evidence type="ECO:0000256" key="7">
    <source>
        <dbReference type="ARBA" id="ARBA00022942"/>
    </source>
</evidence>
<evidence type="ECO:0000256" key="4">
    <source>
        <dbReference type="ARBA" id="ARBA00022490"/>
    </source>
</evidence>
<reference evidence="12 14" key="1">
    <citation type="journal article" date="2013" name="Curr. Biol.">
        <title>Shared signatures of parasitism and phylogenomics unite Cryptomycota and microsporidia.</title>
        <authorList>
            <person name="James T.Y."/>
            <person name="Pelin A."/>
            <person name="Bonen L."/>
            <person name="Ahrendt S."/>
            <person name="Sain D."/>
            <person name="Corradi N."/>
            <person name="Stajich J.E."/>
        </authorList>
    </citation>
    <scope>NUCLEOTIDE SEQUENCE [LARGE SCALE GENOMIC DNA]</scope>
    <source>
        <strain evidence="12 14">CSF55</strain>
        <strain evidence="12 14">CSF55</strain>
    </source>
</reference>
<dbReference type="EMBL" id="KE560949">
    <property type="protein sequence ID" value="EPZ34505.1"/>
    <property type="molecule type" value="Genomic_DNA"/>
</dbReference>
<dbReference type="SUPFAM" id="SSF52540">
    <property type="entry name" value="P-loop containing nucleoside triphosphate hydrolases"/>
    <property type="match status" value="1"/>
</dbReference>
<protein>
    <submittedName>
        <fullName evidence="12">26S protease regulatory subunit 10B</fullName>
    </submittedName>
</protein>
<keyword evidence="6 9" id="KW-0067">ATP-binding</keyword>
<accession>A0A075AW75</accession>
<dbReference type="InterPro" id="IPR012340">
    <property type="entry name" value="NA-bd_OB-fold"/>
</dbReference>
<keyword evidence="5 9" id="KW-0547">Nucleotide-binding</keyword>
<reference evidence="15" key="2">
    <citation type="journal article" date="2018" name="Nat. Microbiol.">
        <title>Leveraging single-cell genomics to expand the fungal tree of life.</title>
        <authorList>
            <person name="Ahrendt S.R."/>
            <person name="Quandt C.A."/>
            <person name="Ciobanu D."/>
            <person name="Clum A."/>
            <person name="Salamov A."/>
            <person name="Andreopoulos B."/>
            <person name="Cheng J.F."/>
            <person name="Woyke T."/>
            <person name="Pelin A."/>
            <person name="Henrissat B."/>
            <person name="Reynolds N.K."/>
            <person name="Benny G.L."/>
            <person name="Smith M.E."/>
            <person name="James T.Y."/>
            <person name="Grigoriev I.V."/>
        </authorList>
    </citation>
    <scope>NUCLEOTIDE SEQUENCE [LARGE SCALE GENOMIC DNA]</scope>
    <source>
        <strain evidence="15">CSF55</strain>
    </source>
</reference>
<dbReference type="EMBL" id="ML005438">
    <property type="protein sequence ID" value="RKP18508.1"/>
    <property type="molecule type" value="Genomic_DNA"/>
</dbReference>
<dbReference type="InterPro" id="IPR041569">
    <property type="entry name" value="AAA_lid_3"/>
</dbReference>
<dbReference type="InterPro" id="IPR003960">
    <property type="entry name" value="ATPase_AAA_CS"/>
</dbReference>
<reference evidence="13" key="3">
    <citation type="submission" date="2018-08" db="EMBL/GenBank/DDBJ databases">
        <title>Leveraging single-cell genomics to expand the Fungal Tree of Life.</title>
        <authorList>
            <consortium name="DOE Joint Genome Institute"/>
            <person name="Ahrendt S.R."/>
            <person name="Quandt C.A."/>
            <person name="Ciobanu D."/>
            <person name="Clum A."/>
            <person name="Salamov A."/>
            <person name="Andreopoulos B."/>
            <person name="Cheng J.-F."/>
            <person name="Woyke T."/>
            <person name="Pelin A."/>
            <person name="Henrissat B."/>
            <person name="Reynolds N."/>
            <person name="Benny G.L."/>
            <person name="Smith M.E."/>
            <person name="James T.Y."/>
            <person name="Grigoriev I.V."/>
        </authorList>
    </citation>
    <scope>NUCLEOTIDE SEQUENCE</scope>
    <source>
        <strain evidence="13">CSF55</strain>
    </source>
</reference>
<dbReference type="Gene3D" id="1.10.8.60">
    <property type="match status" value="1"/>
</dbReference>
<dbReference type="Proteomes" id="UP000281549">
    <property type="component" value="Unassembled WGS sequence"/>
</dbReference>
<dbReference type="Pfam" id="PF00004">
    <property type="entry name" value="AAA"/>
    <property type="match status" value="1"/>
</dbReference>
<dbReference type="InterPro" id="IPR027417">
    <property type="entry name" value="P-loop_NTPase"/>
</dbReference>
<evidence type="ECO:0000256" key="8">
    <source>
        <dbReference type="ARBA" id="ARBA00023242"/>
    </source>
</evidence>
<dbReference type="STRING" id="988480.A0A075AW75"/>
<comment type="subcellular location">
    <subcellularLocation>
        <location evidence="2">Cytoplasm</location>
    </subcellularLocation>
    <subcellularLocation>
        <location evidence="1">Nucleus</location>
    </subcellularLocation>
</comment>
<dbReference type="InterPro" id="IPR032501">
    <property type="entry name" value="Prot_ATP_ID_OB_2nd"/>
</dbReference>
<dbReference type="GO" id="GO:0008233">
    <property type="term" value="F:peptidase activity"/>
    <property type="evidence" value="ECO:0007669"/>
    <property type="project" value="UniProtKB-KW"/>
</dbReference>
<evidence type="ECO:0000256" key="10">
    <source>
        <dbReference type="SAM" id="Coils"/>
    </source>
</evidence>
<dbReference type="GO" id="GO:0005737">
    <property type="term" value="C:cytoplasm"/>
    <property type="evidence" value="ECO:0007669"/>
    <property type="project" value="UniProtKB-SubCell"/>
</dbReference>
<dbReference type="InterPro" id="IPR003959">
    <property type="entry name" value="ATPase_AAA_core"/>
</dbReference>
<organism evidence="12 14">
    <name type="scientific">Rozella allomycis (strain CSF55)</name>
    <dbReference type="NCBI Taxonomy" id="988480"/>
    <lineage>
        <taxon>Eukaryota</taxon>
        <taxon>Fungi</taxon>
        <taxon>Fungi incertae sedis</taxon>
        <taxon>Cryptomycota</taxon>
        <taxon>Cryptomycota incertae sedis</taxon>
        <taxon>Rozella</taxon>
    </lineage>
</organism>
<keyword evidence="12" id="KW-0378">Hydrolase</keyword>
<keyword evidence="7" id="KW-0647">Proteasome</keyword>
<evidence type="ECO:0000256" key="2">
    <source>
        <dbReference type="ARBA" id="ARBA00004496"/>
    </source>
</evidence>
<dbReference type="Proteomes" id="UP000030755">
    <property type="component" value="Unassembled WGS sequence"/>
</dbReference>
<evidence type="ECO:0000313" key="13">
    <source>
        <dbReference type="EMBL" id="RKP18508.1"/>
    </source>
</evidence>
<keyword evidence="10" id="KW-0175">Coiled coil</keyword>
<evidence type="ECO:0000313" key="14">
    <source>
        <dbReference type="Proteomes" id="UP000030755"/>
    </source>
</evidence>
<proteinExistence type="inferred from homology"/>
<dbReference type="PANTHER" id="PTHR23073">
    <property type="entry name" value="26S PROTEASOME REGULATORY SUBUNIT"/>
    <property type="match status" value="1"/>
</dbReference>
<evidence type="ECO:0000256" key="9">
    <source>
        <dbReference type="RuleBase" id="RU003651"/>
    </source>
</evidence>
<dbReference type="OrthoDB" id="1664597at2759"/>
<evidence type="ECO:0000313" key="12">
    <source>
        <dbReference type="EMBL" id="EPZ34505.1"/>
    </source>
</evidence>
<evidence type="ECO:0000256" key="3">
    <source>
        <dbReference type="ARBA" id="ARBA00006914"/>
    </source>
</evidence>
<name>A0A075AW75_ROZAC</name>
<dbReference type="OMA" id="DHEPCVI"/>
<dbReference type="GO" id="GO:0005524">
    <property type="term" value="F:ATP binding"/>
    <property type="evidence" value="ECO:0007669"/>
    <property type="project" value="UniProtKB-KW"/>
</dbReference>
<dbReference type="InterPro" id="IPR050221">
    <property type="entry name" value="26S_Proteasome_ATPase"/>
</dbReference>
<dbReference type="GO" id="GO:0006508">
    <property type="term" value="P:proteolysis"/>
    <property type="evidence" value="ECO:0007669"/>
    <property type="project" value="UniProtKB-KW"/>
</dbReference>
<dbReference type="Gene3D" id="3.40.50.300">
    <property type="entry name" value="P-loop containing nucleotide triphosphate hydrolases"/>
    <property type="match status" value="1"/>
</dbReference>
<comment type="similarity">
    <text evidence="3 9">Belongs to the AAA ATPase family.</text>
</comment>
<feature type="domain" description="AAA+ ATPase" evidence="11">
    <location>
        <begin position="171"/>
        <end position="310"/>
    </location>
</feature>
<keyword evidence="12" id="KW-0645">Protease</keyword>
<feature type="coiled-coil region" evidence="10">
    <location>
        <begin position="24"/>
        <end position="58"/>
    </location>
</feature>
<sequence>MSSIVMDDRRSQALTSYRKKLLEHREIEAKLKELRLGLRDLQKNYEKTEEDMKALQSVGQIIGEVMKQLDDDKFIVKTTSGPRYIVGCRNRLDKSKLVHGTRVSLDVTTLTIMRMLPREVDPAVYNMSMEDPGNVTFSNVGGLQDQIREIREVIELPLINPELFLRVGIKPPKGVLLYGPPGTGKTLLARAVASTLETNFLKVVSSAIVDKYIGESARMIREMFGYARENQPCIIFMDEIDAIGGRRFSDGNSSDREIQRTLMELLNQMDGFDVLGQVKMIMATNRPDTLDPALLRPGRLDRKIEIPLPNEQGRVDILKIHSSPMAKNGEIDYEAIVKLSEGFNGADLRNVCTEAGMFAIRDERDYVVQDDFMKAVRKVADSKKLESKLEYEKI</sequence>
<evidence type="ECO:0000256" key="1">
    <source>
        <dbReference type="ARBA" id="ARBA00004123"/>
    </source>
</evidence>